<dbReference type="PANTHER" id="PTHR45696">
    <property type="entry name" value="60S ACIDIC RIBOSOMAL PROTEIN P1"/>
    <property type="match status" value="1"/>
</dbReference>
<dbReference type="Gene3D" id="1.10.10.1410">
    <property type="match status" value="1"/>
</dbReference>
<evidence type="ECO:0000313" key="6">
    <source>
        <dbReference type="Proteomes" id="UP001604277"/>
    </source>
</evidence>
<protein>
    <submittedName>
        <fullName evidence="5">Ribosomal protein P1/P2</fullName>
    </submittedName>
</protein>
<sequence length="111" mass="12070">MDPHTDLVALGFVVDQANPSLLLYSEAYLEVGWSATESNSKASKADVSTNVLNCLSPHTGQSYLFTRFGSKMSVGELACTYACLILHDDGIPVTEEPKEESDEDMGFSLFD</sequence>
<evidence type="ECO:0000313" key="5">
    <source>
        <dbReference type="EMBL" id="KAL2556298.1"/>
    </source>
</evidence>
<dbReference type="GO" id="GO:1990904">
    <property type="term" value="C:ribonucleoprotein complex"/>
    <property type="evidence" value="ECO:0007669"/>
    <property type="project" value="UniProtKB-KW"/>
</dbReference>
<dbReference type="InterPro" id="IPR038716">
    <property type="entry name" value="P1/P2_N_sf"/>
</dbReference>
<accession>A0ABD1X5S8</accession>
<keyword evidence="4" id="KW-0687">Ribonucleoprotein</keyword>
<evidence type="ECO:0000256" key="2">
    <source>
        <dbReference type="ARBA" id="ARBA00011266"/>
    </source>
</evidence>
<dbReference type="PANTHER" id="PTHR45696:SF10">
    <property type="entry name" value="LARGE RIBOSOMAL SUBUNIT PROTEIN P1"/>
    <property type="match status" value="1"/>
</dbReference>
<organism evidence="5 6">
    <name type="scientific">Forsythia ovata</name>
    <dbReference type="NCBI Taxonomy" id="205694"/>
    <lineage>
        <taxon>Eukaryota</taxon>
        <taxon>Viridiplantae</taxon>
        <taxon>Streptophyta</taxon>
        <taxon>Embryophyta</taxon>
        <taxon>Tracheophyta</taxon>
        <taxon>Spermatophyta</taxon>
        <taxon>Magnoliopsida</taxon>
        <taxon>eudicotyledons</taxon>
        <taxon>Gunneridae</taxon>
        <taxon>Pentapetalae</taxon>
        <taxon>asterids</taxon>
        <taxon>lamiids</taxon>
        <taxon>Lamiales</taxon>
        <taxon>Oleaceae</taxon>
        <taxon>Forsythieae</taxon>
        <taxon>Forsythia</taxon>
    </lineage>
</organism>
<gene>
    <name evidence="5" type="ORF">Fot_01037</name>
</gene>
<evidence type="ECO:0000256" key="1">
    <source>
        <dbReference type="ARBA" id="ARBA00005436"/>
    </source>
</evidence>
<reference evidence="6" key="1">
    <citation type="submission" date="2024-07" db="EMBL/GenBank/DDBJ databases">
        <title>Two chromosome-level genome assemblies of Korean endemic species Abeliophyllum distichum and Forsythia ovata (Oleaceae).</title>
        <authorList>
            <person name="Jang H."/>
        </authorList>
    </citation>
    <scope>NUCLEOTIDE SEQUENCE [LARGE SCALE GENOMIC DNA]</scope>
</reference>
<proteinExistence type="inferred from homology"/>
<comment type="similarity">
    <text evidence="1">Belongs to the eukaryotic ribosomal protein P1/P2 family.</text>
</comment>
<dbReference type="EMBL" id="JBFOLJ010000001">
    <property type="protein sequence ID" value="KAL2556298.1"/>
    <property type="molecule type" value="Genomic_DNA"/>
</dbReference>
<comment type="subunit">
    <text evidence="2">P1 and P2 exist as dimers at the large ribosomal subunit.</text>
</comment>
<dbReference type="Proteomes" id="UP001604277">
    <property type="component" value="Unassembled WGS sequence"/>
</dbReference>
<comment type="caution">
    <text evidence="5">The sequence shown here is derived from an EMBL/GenBank/DDBJ whole genome shotgun (WGS) entry which is preliminary data.</text>
</comment>
<dbReference type="AlphaFoldDB" id="A0ABD1X5S8"/>
<evidence type="ECO:0000256" key="3">
    <source>
        <dbReference type="ARBA" id="ARBA00022980"/>
    </source>
</evidence>
<evidence type="ECO:0000256" key="4">
    <source>
        <dbReference type="ARBA" id="ARBA00023274"/>
    </source>
</evidence>
<keyword evidence="6" id="KW-1185">Reference proteome</keyword>
<keyword evidence="3 5" id="KW-0689">Ribosomal protein</keyword>
<dbReference type="GO" id="GO:0005840">
    <property type="term" value="C:ribosome"/>
    <property type="evidence" value="ECO:0007669"/>
    <property type="project" value="UniProtKB-KW"/>
</dbReference>
<name>A0ABD1X5S8_9LAMI</name>